<organism evidence="3 4">
    <name type="scientific">Corynebacterium massiliense DSM 45435</name>
    <dbReference type="NCBI Taxonomy" id="1121364"/>
    <lineage>
        <taxon>Bacteria</taxon>
        <taxon>Bacillati</taxon>
        <taxon>Actinomycetota</taxon>
        <taxon>Actinomycetes</taxon>
        <taxon>Mycobacteriales</taxon>
        <taxon>Corynebacteriaceae</taxon>
        <taxon>Corynebacterium</taxon>
    </lineage>
</organism>
<keyword evidence="2" id="KW-0812">Transmembrane</keyword>
<reference evidence="3 4" key="1">
    <citation type="submission" date="2020-10" db="EMBL/GenBank/DDBJ databases">
        <title>Complete genome sequence of Corynebacterium massiliense DSM 45435, type strain of Corynebacterium massiliense.</title>
        <authorList>
            <person name="Busche T."/>
            <person name="Kalinowski J."/>
            <person name="Ruckert C."/>
        </authorList>
    </citation>
    <scope>NUCLEOTIDE SEQUENCE [LARGE SCALE GENOMIC DNA]</scope>
    <source>
        <strain evidence="3 4">DSM 45435</strain>
    </source>
</reference>
<proteinExistence type="predicted"/>
<name>A0ABY7U6W6_9CORY</name>
<evidence type="ECO:0000313" key="3">
    <source>
        <dbReference type="EMBL" id="WCZ32013.1"/>
    </source>
</evidence>
<feature type="region of interest" description="Disordered" evidence="1">
    <location>
        <begin position="293"/>
        <end position="314"/>
    </location>
</feature>
<evidence type="ECO:0000256" key="2">
    <source>
        <dbReference type="SAM" id="Phobius"/>
    </source>
</evidence>
<dbReference type="Proteomes" id="UP001220064">
    <property type="component" value="Chromosome"/>
</dbReference>
<keyword evidence="4" id="KW-1185">Reference proteome</keyword>
<gene>
    <name evidence="3" type="ORF">CMASS_02770</name>
</gene>
<evidence type="ECO:0008006" key="5">
    <source>
        <dbReference type="Google" id="ProtNLM"/>
    </source>
</evidence>
<dbReference type="EMBL" id="CP063189">
    <property type="protein sequence ID" value="WCZ32013.1"/>
    <property type="molecule type" value="Genomic_DNA"/>
</dbReference>
<feature type="compositionally biased region" description="Low complexity" evidence="1">
    <location>
        <begin position="302"/>
        <end position="314"/>
    </location>
</feature>
<protein>
    <recommendedName>
        <fullName evidence="5">Secreted protein</fullName>
    </recommendedName>
</protein>
<dbReference type="RefSeq" id="WP_022863614.1">
    <property type="nucleotide sequence ID" value="NZ_ATVG01000013.1"/>
</dbReference>
<evidence type="ECO:0000313" key="4">
    <source>
        <dbReference type="Proteomes" id="UP001220064"/>
    </source>
</evidence>
<accession>A0ABY7U6W6</accession>
<feature type="transmembrane region" description="Helical" evidence="2">
    <location>
        <begin position="12"/>
        <end position="32"/>
    </location>
</feature>
<keyword evidence="2" id="KW-1133">Transmembrane helix</keyword>
<keyword evidence="2" id="KW-0472">Membrane</keyword>
<sequence>MNAPVLRRTKKDWWAVGAISAVSAVALLGAYFTSDIRAATLTPDNPPGSDAAAAPLSQVPESLVHDAEFPAPPGENPRPVVDGLVISAEGATLTAFYPTGEAAWHYTRDDADLCSLGTAWGKVVATYRTGVGCGDVVAIEAATGKHSATRSALNADAVGPISSNDRVGTVAPERVELWRSDMVRTIEYGEVEAVQEPDQQPHPECTITSALTRTSLLALTETCPSGPDGTETTDWLRLMDTTPEDAREPEVSGDFELPTGSRLVSIGQESASVYAPGTDDHAAGEFIAVDKNGTETGRDKAPSAAEAPALADATPDPHPVFTPATADLPHHMSWFDGTRLHLFNPSDQRHVRAIDNAVGTGVAVDGRLLVPTAAGIAVLDWETGETLRDIPVDRGGYAGPISLNVAGDHVIEKRGTQLVSLRTA</sequence>
<evidence type="ECO:0000256" key="1">
    <source>
        <dbReference type="SAM" id="MobiDB-lite"/>
    </source>
</evidence>